<reference evidence="11" key="1">
    <citation type="submission" date="2006-10" db="EMBL/GenBank/DDBJ databases">
        <authorList>
            <person name="Amadeo P."/>
            <person name="Zhao Q."/>
            <person name="Wortman J."/>
            <person name="Fraser-Liggett C."/>
            <person name="Carlton J."/>
        </authorList>
    </citation>
    <scope>NUCLEOTIDE SEQUENCE</scope>
    <source>
        <strain evidence="11">G3</strain>
    </source>
</reference>
<dbReference type="PANTHER" id="PTHR13416:SF2">
    <property type="entry name" value="TRANSMEMBRANE PROTEIN 43"/>
    <property type="match status" value="1"/>
</dbReference>
<dbReference type="AlphaFoldDB" id="A2GAV9"/>
<feature type="transmembrane region" description="Helical" evidence="10">
    <location>
        <begin position="289"/>
        <end position="307"/>
    </location>
</feature>
<keyword evidence="7 10" id="KW-1133">Transmembrane helix</keyword>
<evidence type="ECO:0000256" key="4">
    <source>
        <dbReference type="ARBA" id="ARBA00006627"/>
    </source>
</evidence>
<evidence type="ECO:0000256" key="9">
    <source>
        <dbReference type="ARBA" id="ARBA00023242"/>
    </source>
</evidence>
<dbReference type="GO" id="GO:0005637">
    <property type="term" value="C:nuclear inner membrane"/>
    <property type="evidence" value="ECO:0000318"/>
    <property type="project" value="GO_Central"/>
</dbReference>
<keyword evidence="9" id="KW-0539">Nucleus</keyword>
<dbReference type="InterPro" id="IPR012430">
    <property type="entry name" value="TMEM43_fam"/>
</dbReference>
<evidence type="ECO:0000256" key="7">
    <source>
        <dbReference type="ARBA" id="ARBA00022989"/>
    </source>
</evidence>
<evidence type="ECO:0000256" key="6">
    <source>
        <dbReference type="ARBA" id="ARBA00022824"/>
    </source>
</evidence>
<evidence type="ECO:0000313" key="12">
    <source>
        <dbReference type="Proteomes" id="UP000001542"/>
    </source>
</evidence>
<accession>A2GAV9</accession>
<comment type="subcellular location">
    <subcellularLocation>
        <location evidence="1">Endomembrane system</location>
        <topology evidence="1">Multi-pass membrane protein</topology>
    </subcellularLocation>
    <subcellularLocation>
        <location evidence="3">Endoplasmic reticulum membrane</location>
    </subcellularLocation>
    <subcellularLocation>
        <location evidence="2">Nucleus envelope</location>
    </subcellularLocation>
</comment>
<evidence type="ECO:0000256" key="1">
    <source>
        <dbReference type="ARBA" id="ARBA00004127"/>
    </source>
</evidence>
<evidence type="ECO:0000256" key="3">
    <source>
        <dbReference type="ARBA" id="ARBA00004586"/>
    </source>
</evidence>
<dbReference type="GO" id="GO:0071763">
    <property type="term" value="P:nuclear membrane organization"/>
    <property type="evidence" value="ECO:0000318"/>
    <property type="project" value="GO_Central"/>
</dbReference>
<evidence type="ECO:0000256" key="8">
    <source>
        <dbReference type="ARBA" id="ARBA00023136"/>
    </source>
</evidence>
<keyword evidence="12" id="KW-1185">Reference proteome</keyword>
<dbReference type="VEuPathDB" id="TrichDB:TVAGG3_0922170"/>
<proteinExistence type="inferred from homology"/>
<keyword evidence="5 10" id="KW-0812">Transmembrane</keyword>
<dbReference type="PANTHER" id="PTHR13416">
    <property type="match status" value="1"/>
</dbReference>
<gene>
    <name evidence="11" type="ORF">TVAG_444860</name>
</gene>
<dbReference type="KEGG" id="tva:4743351"/>
<protein>
    <submittedName>
        <fullName evidence="11">Uncharacterized protein</fullName>
    </submittedName>
</protein>
<evidence type="ECO:0000256" key="2">
    <source>
        <dbReference type="ARBA" id="ARBA00004259"/>
    </source>
</evidence>
<evidence type="ECO:0000256" key="5">
    <source>
        <dbReference type="ARBA" id="ARBA00022692"/>
    </source>
</evidence>
<keyword evidence="8 10" id="KW-0472">Membrane</keyword>
<name>A2GAV9_TRIV3</name>
<evidence type="ECO:0000313" key="11">
    <source>
        <dbReference type="EMBL" id="EAX85706.1"/>
    </source>
</evidence>
<feature type="transmembrane region" description="Helical" evidence="10">
    <location>
        <begin position="314"/>
        <end position="331"/>
    </location>
</feature>
<dbReference type="EMBL" id="DS114855">
    <property type="protein sequence ID" value="EAX85706.1"/>
    <property type="molecule type" value="Genomic_DNA"/>
</dbReference>
<dbReference type="GO" id="GO:0005789">
    <property type="term" value="C:endoplasmic reticulum membrane"/>
    <property type="evidence" value="ECO:0007669"/>
    <property type="project" value="UniProtKB-SubCell"/>
</dbReference>
<keyword evidence="6" id="KW-0256">Endoplasmic reticulum</keyword>
<organism evidence="11 12">
    <name type="scientific">Trichomonas vaginalis (strain ATCC PRA-98 / G3)</name>
    <dbReference type="NCBI Taxonomy" id="412133"/>
    <lineage>
        <taxon>Eukaryota</taxon>
        <taxon>Metamonada</taxon>
        <taxon>Parabasalia</taxon>
        <taxon>Trichomonadida</taxon>
        <taxon>Trichomonadidae</taxon>
        <taxon>Trichomonas</taxon>
    </lineage>
</organism>
<comment type="similarity">
    <text evidence="4">Belongs to the TMEM43 family.</text>
</comment>
<dbReference type="Pfam" id="PF07787">
    <property type="entry name" value="TMEM43"/>
    <property type="match status" value="1"/>
</dbReference>
<dbReference type="InParanoid" id="A2GAV9"/>
<dbReference type="OrthoDB" id="410725at2759"/>
<dbReference type="Proteomes" id="UP000001542">
    <property type="component" value="Unassembled WGS sequence"/>
</dbReference>
<feature type="transmembrane region" description="Helical" evidence="10">
    <location>
        <begin position="343"/>
        <end position="361"/>
    </location>
</feature>
<dbReference type="RefSeq" id="XP_001298636.1">
    <property type="nucleotide sequence ID" value="XM_001298635.1"/>
</dbReference>
<evidence type="ECO:0000256" key="10">
    <source>
        <dbReference type="SAM" id="Phobius"/>
    </source>
</evidence>
<dbReference type="VEuPathDB" id="TrichDB:TVAG_444860"/>
<reference evidence="11" key="2">
    <citation type="journal article" date="2007" name="Science">
        <title>Draft genome sequence of the sexually transmitted pathogen Trichomonas vaginalis.</title>
        <authorList>
            <person name="Carlton J.M."/>
            <person name="Hirt R.P."/>
            <person name="Silva J.C."/>
            <person name="Delcher A.L."/>
            <person name="Schatz M."/>
            <person name="Zhao Q."/>
            <person name="Wortman J.R."/>
            <person name="Bidwell S.L."/>
            <person name="Alsmark U.C.M."/>
            <person name="Besteiro S."/>
            <person name="Sicheritz-Ponten T."/>
            <person name="Noel C.J."/>
            <person name="Dacks J.B."/>
            <person name="Foster P.G."/>
            <person name="Simillion C."/>
            <person name="Van de Peer Y."/>
            <person name="Miranda-Saavedra D."/>
            <person name="Barton G.J."/>
            <person name="Westrop G.D."/>
            <person name="Mueller S."/>
            <person name="Dessi D."/>
            <person name="Fiori P.L."/>
            <person name="Ren Q."/>
            <person name="Paulsen I."/>
            <person name="Zhang H."/>
            <person name="Bastida-Corcuera F.D."/>
            <person name="Simoes-Barbosa A."/>
            <person name="Brown M.T."/>
            <person name="Hayes R.D."/>
            <person name="Mukherjee M."/>
            <person name="Okumura C.Y."/>
            <person name="Schneider R."/>
            <person name="Smith A.J."/>
            <person name="Vanacova S."/>
            <person name="Villalvazo M."/>
            <person name="Haas B.J."/>
            <person name="Pertea M."/>
            <person name="Feldblyum T.V."/>
            <person name="Utterback T.R."/>
            <person name="Shu C.L."/>
            <person name="Osoegawa K."/>
            <person name="de Jong P.J."/>
            <person name="Hrdy I."/>
            <person name="Horvathova L."/>
            <person name="Zubacova Z."/>
            <person name="Dolezal P."/>
            <person name="Malik S.B."/>
            <person name="Logsdon J.M. Jr."/>
            <person name="Henze K."/>
            <person name="Gupta A."/>
            <person name="Wang C.C."/>
            <person name="Dunne R.L."/>
            <person name="Upcroft J.A."/>
            <person name="Upcroft P."/>
            <person name="White O."/>
            <person name="Salzberg S.L."/>
            <person name="Tang P."/>
            <person name="Chiu C.-H."/>
            <person name="Lee Y.-S."/>
            <person name="Embley T.M."/>
            <person name="Coombs G.H."/>
            <person name="Mottram J.C."/>
            <person name="Tachezy J."/>
            <person name="Fraser-Liggett C.M."/>
            <person name="Johnson P.J."/>
        </authorList>
    </citation>
    <scope>NUCLEOTIDE SEQUENCE [LARGE SCALE GENOMIC DNA]</scope>
    <source>
        <strain evidence="11">G3</strain>
    </source>
</reference>
<sequence>MNNTRDKVISALILFVYTTSCIFAEFMCSKRTVIINEITKQVHQISDNADPSSIPNGQLVIFNTKDTLYNLVQDPDFGLAEYCGELTRKVQYCMWTELEHSETINNVTHYSYTYHKMWTHRPINSLFFHNPTYHNPSVEIIPERSFHNQMKAGTFFLSDSLSYSGSTDTLHPHNQQIVQFQNSPYAKQFQFAGRGIFYSTYKDGYLETLLKVGQFFDLGSRGYSEWCEPGDRRVWFEYWAPEQVTVIGKAMNGLILPVSLYDYKIGSAISGFVTTRDAIANNFSIIPTIFKWVMRASISGLILYFLSQNIQFNYSYFGLIIAGIILAQPMISGKYCINKSTGGLLLFSAVVALPNFVFRYFNEVSE</sequence>
<dbReference type="GO" id="GO:0006629">
    <property type="term" value="P:lipid metabolic process"/>
    <property type="evidence" value="ECO:0000318"/>
    <property type="project" value="GO_Central"/>
</dbReference>